<evidence type="ECO:0000313" key="3">
    <source>
        <dbReference type="EMBL" id="MCW3477069.1"/>
    </source>
</evidence>
<accession>A0AA41YP12</accession>
<dbReference type="Proteomes" id="UP001165679">
    <property type="component" value="Unassembled WGS sequence"/>
</dbReference>
<dbReference type="EMBL" id="JAPDNT010000029">
    <property type="protein sequence ID" value="MCW3477069.1"/>
    <property type="molecule type" value="Genomic_DNA"/>
</dbReference>
<feature type="chain" id="PRO_5041324483" evidence="1">
    <location>
        <begin position="24"/>
        <end position="141"/>
    </location>
</feature>
<gene>
    <name evidence="3" type="ORF">OL599_21090</name>
</gene>
<keyword evidence="4" id="KW-1185">Reference proteome</keyword>
<dbReference type="Pfam" id="PF07452">
    <property type="entry name" value="CHRD"/>
    <property type="match status" value="1"/>
</dbReference>
<sequence>MLFRHGLAAAVLATAALSAPARADMVQFHATLSGAAEVPPKTTAGTGDAKATLDTNTKALTYIITYSGLSGPATMAHFHGPAATTANANVVVPFKNPVTSPITGSATLTDAQIADLMAGKWYANVHTAANPAGEIRGQMMH</sequence>
<protein>
    <submittedName>
        <fullName evidence="3">CHRD domain-containing protein</fullName>
    </submittedName>
</protein>
<proteinExistence type="predicted"/>
<feature type="domain" description="CHRD" evidence="2">
    <location>
        <begin position="24"/>
        <end position="141"/>
    </location>
</feature>
<name>A0AA41YP12_9PROT</name>
<dbReference type="InterPro" id="IPR010895">
    <property type="entry name" value="CHRD"/>
</dbReference>
<reference evidence="3" key="1">
    <citation type="submission" date="2022-09" db="EMBL/GenBank/DDBJ databases">
        <title>Rhodovastum sp. nov. RN2-1 isolated from soil in Seongnam, South Korea.</title>
        <authorList>
            <person name="Le N.T."/>
        </authorList>
    </citation>
    <scope>NUCLEOTIDE SEQUENCE</scope>
    <source>
        <strain evidence="3">RN2-1</strain>
    </source>
</reference>
<feature type="signal peptide" evidence="1">
    <location>
        <begin position="1"/>
        <end position="23"/>
    </location>
</feature>
<keyword evidence="1" id="KW-0732">Signal</keyword>
<comment type="caution">
    <text evidence="3">The sequence shown here is derived from an EMBL/GenBank/DDBJ whole genome shotgun (WGS) entry which is preliminary data.</text>
</comment>
<reference evidence="3" key="2">
    <citation type="submission" date="2022-10" db="EMBL/GenBank/DDBJ databases">
        <authorList>
            <person name="Trinh H.N."/>
        </authorList>
    </citation>
    <scope>NUCLEOTIDE SEQUENCE</scope>
    <source>
        <strain evidence="3">RN2-1</strain>
    </source>
</reference>
<dbReference type="AlphaFoldDB" id="A0AA41YP12"/>
<evidence type="ECO:0000313" key="4">
    <source>
        <dbReference type="Proteomes" id="UP001165679"/>
    </source>
</evidence>
<evidence type="ECO:0000259" key="2">
    <source>
        <dbReference type="PROSITE" id="PS50933"/>
    </source>
</evidence>
<dbReference type="SMART" id="SM00754">
    <property type="entry name" value="CHRD"/>
    <property type="match status" value="1"/>
</dbReference>
<evidence type="ECO:0000256" key="1">
    <source>
        <dbReference type="SAM" id="SignalP"/>
    </source>
</evidence>
<dbReference type="PROSITE" id="PS50933">
    <property type="entry name" value="CHRD"/>
    <property type="match status" value="1"/>
</dbReference>
<dbReference type="RefSeq" id="WP_264715973.1">
    <property type="nucleotide sequence ID" value="NZ_JAPDNT010000029.1"/>
</dbReference>
<organism evidence="3 4">
    <name type="scientific">Limobrevibacterium gyesilva</name>
    <dbReference type="NCBI Taxonomy" id="2991712"/>
    <lineage>
        <taxon>Bacteria</taxon>
        <taxon>Pseudomonadati</taxon>
        <taxon>Pseudomonadota</taxon>
        <taxon>Alphaproteobacteria</taxon>
        <taxon>Acetobacterales</taxon>
        <taxon>Acetobacteraceae</taxon>
        <taxon>Limobrevibacterium</taxon>
    </lineage>
</organism>